<feature type="transmembrane region" description="Helical" evidence="6">
    <location>
        <begin position="24"/>
        <end position="42"/>
    </location>
</feature>
<dbReference type="GO" id="GO:0005777">
    <property type="term" value="C:peroxisome"/>
    <property type="evidence" value="ECO:0007669"/>
    <property type="project" value="TreeGrafter"/>
</dbReference>
<dbReference type="EC" id="2.5.1.18" evidence="4"/>
<accession>R0I677</accession>
<evidence type="ECO:0000256" key="5">
    <source>
        <dbReference type="PIRSR" id="PIRSR006386-1"/>
    </source>
</evidence>
<evidence type="ECO:0000256" key="3">
    <source>
        <dbReference type="ARBA" id="ARBA00047960"/>
    </source>
</evidence>
<comment type="similarity">
    <text evidence="1 4">Belongs to the GST superfamily. Kappa family.</text>
</comment>
<organism evidence="8 9">
    <name type="scientific">Exserohilum turcicum (strain 28A)</name>
    <name type="common">Northern leaf blight fungus</name>
    <name type="synonym">Setosphaeria turcica</name>
    <dbReference type="NCBI Taxonomy" id="671987"/>
    <lineage>
        <taxon>Eukaryota</taxon>
        <taxon>Fungi</taxon>
        <taxon>Dikarya</taxon>
        <taxon>Ascomycota</taxon>
        <taxon>Pezizomycotina</taxon>
        <taxon>Dothideomycetes</taxon>
        <taxon>Pleosporomycetidae</taxon>
        <taxon>Pleosporales</taxon>
        <taxon>Pleosporineae</taxon>
        <taxon>Pleosporaceae</taxon>
        <taxon>Exserohilum</taxon>
    </lineage>
</organism>
<feature type="domain" description="DSBA-like thioredoxin" evidence="7">
    <location>
        <begin position="24"/>
        <end position="224"/>
    </location>
</feature>
<dbReference type="GO" id="GO:0005739">
    <property type="term" value="C:mitochondrion"/>
    <property type="evidence" value="ECO:0007669"/>
    <property type="project" value="TreeGrafter"/>
</dbReference>
<protein>
    <recommendedName>
        <fullName evidence="4">Glutathione S-transferase kappa</fullName>
        <ecNumber evidence="4">2.5.1.18</ecNumber>
    </recommendedName>
</protein>
<dbReference type="STRING" id="671987.R0I677"/>
<dbReference type="Pfam" id="PF01323">
    <property type="entry name" value="DSBA"/>
    <property type="match status" value="1"/>
</dbReference>
<reference evidence="8 9" key="2">
    <citation type="journal article" date="2013" name="PLoS Genet.">
        <title>Comparative genome structure, secondary metabolite, and effector coding capacity across Cochliobolus pathogens.</title>
        <authorList>
            <person name="Condon B.J."/>
            <person name="Leng Y."/>
            <person name="Wu D."/>
            <person name="Bushley K.E."/>
            <person name="Ohm R.A."/>
            <person name="Otillar R."/>
            <person name="Martin J."/>
            <person name="Schackwitz W."/>
            <person name="Grimwood J."/>
            <person name="MohdZainudin N."/>
            <person name="Xue C."/>
            <person name="Wang R."/>
            <person name="Manning V.A."/>
            <person name="Dhillon B."/>
            <person name="Tu Z.J."/>
            <person name="Steffenson B.J."/>
            <person name="Salamov A."/>
            <person name="Sun H."/>
            <person name="Lowry S."/>
            <person name="LaButti K."/>
            <person name="Han J."/>
            <person name="Copeland A."/>
            <person name="Lindquist E."/>
            <person name="Barry K."/>
            <person name="Schmutz J."/>
            <person name="Baker S.E."/>
            <person name="Ciuffetti L.M."/>
            <person name="Grigoriev I.V."/>
            <person name="Zhong S."/>
            <person name="Turgeon B.G."/>
        </authorList>
    </citation>
    <scope>NUCLEOTIDE SEQUENCE [LARGE SCALE GENOMIC DNA]</scope>
    <source>
        <strain evidence="9">28A</strain>
    </source>
</reference>
<keyword evidence="6" id="KW-0812">Transmembrane</keyword>
<dbReference type="GO" id="GO:0006749">
    <property type="term" value="P:glutathione metabolic process"/>
    <property type="evidence" value="ECO:0007669"/>
    <property type="project" value="TreeGrafter"/>
</dbReference>
<dbReference type="OrthoDB" id="4664297at2759"/>
<keyword evidence="6" id="KW-0472">Membrane</keyword>
<dbReference type="InterPro" id="IPR036249">
    <property type="entry name" value="Thioredoxin-like_sf"/>
</dbReference>
<dbReference type="FunFam" id="3.40.30.10:FF:000096">
    <property type="entry name" value="Glutathione S-transferase kappa"/>
    <property type="match status" value="1"/>
</dbReference>
<dbReference type="PANTHER" id="PTHR42943:SF2">
    <property type="entry name" value="GLUTATHIONE S-TRANSFERASE KAPPA 1"/>
    <property type="match status" value="1"/>
</dbReference>
<evidence type="ECO:0000256" key="6">
    <source>
        <dbReference type="SAM" id="Phobius"/>
    </source>
</evidence>
<evidence type="ECO:0000313" key="8">
    <source>
        <dbReference type="EMBL" id="EOA81031.1"/>
    </source>
</evidence>
<dbReference type="RefSeq" id="XP_008031588.1">
    <property type="nucleotide sequence ID" value="XM_008033397.1"/>
</dbReference>
<feature type="active site" description="Nucleophile" evidence="5">
    <location>
        <position position="32"/>
    </location>
</feature>
<evidence type="ECO:0000256" key="4">
    <source>
        <dbReference type="PIRNR" id="PIRNR006386"/>
    </source>
</evidence>
<evidence type="ECO:0000256" key="2">
    <source>
        <dbReference type="ARBA" id="ARBA00022679"/>
    </source>
</evidence>
<dbReference type="PIRSF" id="PIRSF006386">
    <property type="entry name" value="HCCAis_GSTk"/>
    <property type="match status" value="1"/>
</dbReference>
<dbReference type="GO" id="GO:0004602">
    <property type="term" value="F:glutathione peroxidase activity"/>
    <property type="evidence" value="ECO:0007669"/>
    <property type="project" value="TreeGrafter"/>
</dbReference>
<dbReference type="GO" id="GO:0004364">
    <property type="term" value="F:glutathione transferase activity"/>
    <property type="evidence" value="ECO:0007669"/>
    <property type="project" value="UniProtKB-UniRule"/>
</dbReference>
<keyword evidence="2 4" id="KW-0808">Transferase</keyword>
<keyword evidence="6" id="KW-1133">Transmembrane helix</keyword>
<dbReference type="Proteomes" id="UP000016935">
    <property type="component" value="Unassembled WGS sequence"/>
</dbReference>
<dbReference type="Gene3D" id="3.40.30.10">
    <property type="entry name" value="Glutaredoxin"/>
    <property type="match status" value="1"/>
</dbReference>
<name>R0I677_EXST2</name>
<reference evidence="8 9" key="1">
    <citation type="journal article" date="2012" name="PLoS Pathog.">
        <title>Diverse lifestyles and strategies of plant pathogenesis encoded in the genomes of eighteen Dothideomycetes fungi.</title>
        <authorList>
            <person name="Ohm R.A."/>
            <person name="Feau N."/>
            <person name="Henrissat B."/>
            <person name="Schoch C.L."/>
            <person name="Horwitz B.A."/>
            <person name="Barry K.W."/>
            <person name="Condon B.J."/>
            <person name="Copeland A.C."/>
            <person name="Dhillon B."/>
            <person name="Glaser F."/>
            <person name="Hesse C.N."/>
            <person name="Kosti I."/>
            <person name="LaButti K."/>
            <person name="Lindquist E.A."/>
            <person name="Lucas S."/>
            <person name="Salamov A.A."/>
            <person name="Bradshaw R.E."/>
            <person name="Ciuffetti L."/>
            <person name="Hamelin R.C."/>
            <person name="Kema G.H.J."/>
            <person name="Lawrence C."/>
            <person name="Scott J.A."/>
            <person name="Spatafora J.W."/>
            <person name="Turgeon B.G."/>
            <person name="de Wit P.J.G.M."/>
            <person name="Zhong S."/>
            <person name="Goodwin S.B."/>
            <person name="Grigoriev I.V."/>
        </authorList>
    </citation>
    <scope>NUCLEOTIDE SEQUENCE [LARGE SCALE GENOMIC DNA]</scope>
    <source>
        <strain evidence="9">28A</strain>
    </source>
</reference>
<dbReference type="PANTHER" id="PTHR42943">
    <property type="entry name" value="GLUTATHIONE S-TRANSFERASE KAPPA"/>
    <property type="match status" value="1"/>
</dbReference>
<dbReference type="AlphaFoldDB" id="R0I677"/>
<dbReference type="GeneID" id="19399806"/>
<sequence>MAEQQQQQQQQQKEGKQRQGKRKITFYFDIVSPFAYIAYYIFKTSPVFNQVEITHVPVFLGGLMHATGNVAPMNVKNKGKWIERERKRFTTAFQIPFSATPIPNFPIFTLPMQRALTALSLSHPHKLDAAMDLIWQNFWATYNEPEKPENLRALLTTVLGSEVEAQDVMERAKSEQVKKLLTERTMRAFDEGAFGLPWFVATNAKGESEGFWGVDYIGRLCDHLEIERPVGKQWRAVL</sequence>
<evidence type="ECO:0000256" key="1">
    <source>
        <dbReference type="ARBA" id="ARBA00006494"/>
    </source>
</evidence>
<dbReference type="SUPFAM" id="SSF52833">
    <property type="entry name" value="Thioredoxin-like"/>
    <property type="match status" value="1"/>
</dbReference>
<gene>
    <name evidence="8" type="ORF">SETTUDRAFT_166429</name>
</gene>
<dbReference type="eggNOG" id="ENOG502S5GX">
    <property type="taxonomic scope" value="Eukaryota"/>
</dbReference>
<proteinExistence type="inferred from homology"/>
<evidence type="ECO:0000313" key="9">
    <source>
        <dbReference type="Proteomes" id="UP000016935"/>
    </source>
</evidence>
<dbReference type="InterPro" id="IPR001853">
    <property type="entry name" value="DSBA-like_thioredoxin_dom"/>
</dbReference>
<dbReference type="HOGENOM" id="CLU_069253_1_4_1"/>
<dbReference type="InterPro" id="IPR014440">
    <property type="entry name" value="HCCAis_GSTk"/>
</dbReference>
<dbReference type="InterPro" id="IPR051924">
    <property type="entry name" value="GST_Kappa/NadH"/>
</dbReference>
<dbReference type="EMBL" id="KB908877">
    <property type="protein sequence ID" value="EOA81031.1"/>
    <property type="molecule type" value="Genomic_DNA"/>
</dbReference>
<comment type="catalytic activity">
    <reaction evidence="3 4">
        <text>RX + glutathione = an S-substituted glutathione + a halide anion + H(+)</text>
        <dbReference type="Rhea" id="RHEA:16437"/>
        <dbReference type="ChEBI" id="CHEBI:15378"/>
        <dbReference type="ChEBI" id="CHEBI:16042"/>
        <dbReference type="ChEBI" id="CHEBI:17792"/>
        <dbReference type="ChEBI" id="CHEBI:57925"/>
        <dbReference type="ChEBI" id="CHEBI:90779"/>
        <dbReference type="EC" id="2.5.1.18"/>
    </reaction>
</comment>
<keyword evidence="9" id="KW-1185">Reference proteome</keyword>
<evidence type="ECO:0000259" key="7">
    <source>
        <dbReference type="Pfam" id="PF01323"/>
    </source>
</evidence>